<dbReference type="Proteomes" id="UP000292686">
    <property type="component" value="Unassembled WGS sequence"/>
</dbReference>
<dbReference type="SMART" id="SM00354">
    <property type="entry name" value="HTH_LACI"/>
    <property type="match status" value="1"/>
</dbReference>
<evidence type="ECO:0000259" key="4">
    <source>
        <dbReference type="PROSITE" id="PS50932"/>
    </source>
</evidence>
<keyword evidence="7" id="KW-1185">Reference proteome</keyword>
<dbReference type="Pfam" id="PF00356">
    <property type="entry name" value="LacI"/>
    <property type="match status" value="1"/>
</dbReference>
<evidence type="ECO:0000313" key="5">
    <source>
        <dbReference type="EMBL" id="NYD67184.1"/>
    </source>
</evidence>
<accession>A0A4Q2M4Y7</accession>
<dbReference type="InterPro" id="IPR046335">
    <property type="entry name" value="LacI/GalR-like_sensor"/>
</dbReference>
<dbReference type="CDD" id="cd06267">
    <property type="entry name" value="PBP1_LacI_sugar_binding-like"/>
    <property type="match status" value="1"/>
</dbReference>
<evidence type="ECO:0000256" key="1">
    <source>
        <dbReference type="ARBA" id="ARBA00023015"/>
    </source>
</evidence>
<dbReference type="InterPro" id="IPR028082">
    <property type="entry name" value="Peripla_BP_I"/>
</dbReference>
<evidence type="ECO:0000313" key="6">
    <source>
        <dbReference type="EMBL" id="RXZ86979.1"/>
    </source>
</evidence>
<dbReference type="RefSeq" id="WP_129173842.1">
    <property type="nucleotide sequence ID" value="NZ_JACCBI010000001.1"/>
</dbReference>
<dbReference type="AlphaFoldDB" id="A0A4Q2M4Y7"/>
<dbReference type="Proteomes" id="UP000581087">
    <property type="component" value="Unassembled WGS sequence"/>
</dbReference>
<dbReference type="OrthoDB" id="3510266at2"/>
<name>A0A4Q2M4Y7_9MICO</name>
<reference evidence="5 8" key="2">
    <citation type="submission" date="2020-07" db="EMBL/GenBank/DDBJ databases">
        <title>Sequencing the genomes of 1000 actinobacteria strains.</title>
        <authorList>
            <person name="Klenk H.-P."/>
        </authorList>
    </citation>
    <scope>NUCLEOTIDE SEQUENCE [LARGE SCALE GENOMIC DNA]</scope>
    <source>
        <strain evidence="5 8">DSM 23870</strain>
    </source>
</reference>
<dbReference type="PROSITE" id="PS00356">
    <property type="entry name" value="HTH_LACI_1"/>
    <property type="match status" value="1"/>
</dbReference>
<keyword evidence="3" id="KW-0804">Transcription</keyword>
<organism evidence="6 7">
    <name type="scientific">Agromyces atrinae</name>
    <dbReference type="NCBI Taxonomy" id="592376"/>
    <lineage>
        <taxon>Bacteria</taxon>
        <taxon>Bacillati</taxon>
        <taxon>Actinomycetota</taxon>
        <taxon>Actinomycetes</taxon>
        <taxon>Micrococcales</taxon>
        <taxon>Microbacteriaceae</taxon>
        <taxon>Agromyces</taxon>
    </lineage>
</organism>
<dbReference type="Gene3D" id="1.10.260.40">
    <property type="entry name" value="lambda repressor-like DNA-binding domains"/>
    <property type="match status" value="1"/>
</dbReference>
<gene>
    <name evidence="5" type="ORF">BJ972_001703</name>
    <name evidence="6" type="ORF">ESP50_07925</name>
</gene>
<keyword evidence="1" id="KW-0805">Transcription regulation</keyword>
<dbReference type="SUPFAM" id="SSF53822">
    <property type="entry name" value="Periplasmic binding protein-like I"/>
    <property type="match status" value="1"/>
</dbReference>
<evidence type="ECO:0000256" key="3">
    <source>
        <dbReference type="ARBA" id="ARBA00023163"/>
    </source>
</evidence>
<feature type="domain" description="HTH lacI-type" evidence="4">
    <location>
        <begin position="2"/>
        <end position="56"/>
    </location>
</feature>
<sequence>MPAIADVARLAGVSKATASRALSGRGYVSDETRLRVTAAATKIGYIASPNAASLVTGRTQSIGVIIPFVNRWFFGEVLEGVERALLDAKYDLTLYNLTFGGAERDRIFEFFLARKRVDAIIAVSVELTKPESDRLIEQGKPVVAIGGWIPGSTTLTIDEVAAGRLATEHLIHLGHRTIAHIGGEDAATEPLSVHGQRWRGYRSALEHAGIDGSTTLAAMSMPGGYTAALQVLGDPRQRPTAIFAACDEIAFGVFLAAERLGLEIPRDLSVIGIDGHEYSEMYGLTTVEQFPGDQGRAAVATTMTLLDPHDDTVPPPHTTMPVRLVVRSSTAAPAR</sequence>
<dbReference type="GO" id="GO:0003700">
    <property type="term" value="F:DNA-binding transcription factor activity"/>
    <property type="evidence" value="ECO:0007669"/>
    <property type="project" value="TreeGrafter"/>
</dbReference>
<dbReference type="PROSITE" id="PS50932">
    <property type="entry name" value="HTH_LACI_2"/>
    <property type="match status" value="1"/>
</dbReference>
<dbReference type="InterPro" id="IPR000843">
    <property type="entry name" value="HTH_LacI"/>
</dbReference>
<keyword evidence="2 5" id="KW-0238">DNA-binding</keyword>
<evidence type="ECO:0000313" key="8">
    <source>
        <dbReference type="Proteomes" id="UP000581087"/>
    </source>
</evidence>
<reference evidence="6 7" key="1">
    <citation type="submission" date="2019-01" db="EMBL/GenBank/DDBJ databases">
        <title>Agromyces.</title>
        <authorList>
            <person name="Li J."/>
        </authorList>
    </citation>
    <scope>NUCLEOTIDE SEQUENCE [LARGE SCALE GENOMIC DNA]</scope>
    <source>
        <strain evidence="6 7">DSM 23870</strain>
    </source>
</reference>
<dbReference type="GO" id="GO:0000976">
    <property type="term" value="F:transcription cis-regulatory region binding"/>
    <property type="evidence" value="ECO:0007669"/>
    <property type="project" value="TreeGrafter"/>
</dbReference>
<evidence type="ECO:0000256" key="2">
    <source>
        <dbReference type="ARBA" id="ARBA00023125"/>
    </source>
</evidence>
<protein>
    <submittedName>
        <fullName evidence="5">DNA-binding LacI/PurR family transcriptional regulator</fullName>
    </submittedName>
    <submittedName>
        <fullName evidence="6">LacI family transcriptional regulator</fullName>
    </submittedName>
</protein>
<proteinExistence type="predicted"/>
<dbReference type="EMBL" id="JACCBI010000001">
    <property type="protein sequence ID" value="NYD67184.1"/>
    <property type="molecule type" value="Genomic_DNA"/>
</dbReference>
<dbReference type="EMBL" id="SDPM01000003">
    <property type="protein sequence ID" value="RXZ86979.1"/>
    <property type="molecule type" value="Genomic_DNA"/>
</dbReference>
<dbReference type="PANTHER" id="PTHR30146">
    <property type="entry name" value="LACI-RELATED TRANSCRIPTIONAL REPRESSOR"/>
    <property type="match status" value="1"/>
</dbReference>
<dbReference type="Pfam" id="PF13377">
    <property type="entry name" value="Peripla_BP_3"/>
    <property type="match status" value="1"/>
</dbReference>
<dbReference type="Gene3D" id="3.40.50.2300">
    <property type="match status" value="2"/>
</dbReference>
<evidence type="ECO:0000313" key="7">
    <source>
        <dbReference type="Proteomes" id="UP000292686"/>
    </source>
</evidence>
<dbReference type="PANTHER" id="PTHR30146:SF153">
    <property type="entry name" value="LACTOSE OPERON REPRESSOR"/>
    <property type="match status" value="1"/>
</dbReference>
<dbReference type="SUPFAM" id="SSF47413">
    <property type="entry name" value="lambda repressor-like DNA-binding domains"/>
    <property type="match status" value="1"/>
</dbReference>
<dbReference type="InterPro" id="IPR010982">
    <property type="entry name" value="Lambda_DNA-bd_dom_sf"/>
</dbReference>
<comment type="caution">
    <text evidence="6">The sequence shown here is derived from an EMBL/GenBank/DDBJ whole genome shotgun (WGS) entry which is preliminary data.</text>
</comment>
<dbReference type="CDD" id="cd01392">
    <property type="entry name" value="HTH_LacI"/>
    <property type="match status" value="1"/>
</dbReference>